<dbReference type="FunFam" id="2.10.110.10:FF:000160">
    <property type="entry name" value="Signal transducer, putative"/>
    <property type="match status" value="1"/>
</dbReference>
<evidence type="ECO:0000259" key="8">
    <source>
        <dbReference type="PROSITE" id="PS50081"/>
    </source>
</evidence>
<feature type="region of interest" description="Disordered" evidence="6">
    <location>
        <begin position="531"/>
        <end position="564"/>
    </location>
</feature>
<dbReference type="CDD" id="cd09395">
    <property type="entry name" value="LIM2_Rga"/>
    <property type="match status" value="1"/>
</dbReference>
<feature type="region of interest" description="Disordered" evidence="6">
    <location>
        <begin position="405"/>
        <end position="507"/>
    </location>
</feature>
<dbReference type="GO" id="GO:0005096">
    <property type="term" value="F:GTPase activator activity"/>
    <property type="evidence" value="ECO:0007669"/>
    <property type="project" value="UniProtKB-KW"/>
</dbReference>
<keyword evidence="3 4" id="KW-0862">Zinc</keyword>
<proteinExistence type="predicted"/>
<dbReference type="InterPro" id="IPR008936">
    <property type="entry name" value="Rho_GTPase_activation_prot"/>
</dbReference>
<feature type="domain" description="Rho-GAP" evidence="9">
    <location>
        <begin position="1041"/>
        <end position="1232"/>
    </location>
</feature>
<evidence type="ECO:0000256" key="2">
    <source>
        <dbReference type="ARBA" id="ARBA00022723"/>
    </source>
</evidence>
<evidence type="ECO:0000259" key="7">
    <source>
        <dbReference type="PROSITE" id="PS50023"/>
    </source>
</evidence>
<dbReference type="PROSITE" id="PS50023">
    <property type="entry name" value="LIM_DOMAIN_2"/>
    <property type="match status" value="1"/>
</dbReference>
<feature type="compositionally biased region" description="Polar residues" evidence="6">
    <location>
        <begin position="216"/>
        <end position="235"/>
    </location>
</feature>
<feature type="compositionally biased region" description="Polar residues" evidence="6">
    <location>
        <begin position="185"/>
        <end position="200"/>
    </location>
</feature>
<dbReference type="InterPro" id="IPR051854">
    <property type="entry name" value="Rho-type_GAP"/>
</dbReference>
<feature type="compositionally biased region" description="Low complexity" evidence="6">
    <location>
        <begin position="201"/>
        <end position="215"/>
    </location>
</feature>
<feature type="domain" description="Phorbol-ester/DAG-type" evidence="8">
    <location>
        <begin position="971"/>
        <end position="1019"/>
    </location>
</feature>
<dbReference type="SMART" id="SM00109">
    <property type="entry name" value="C1"/>
    <property type="match status" value="1"/>
</dbReference>
<dbReference type="SUPFAM" id="SSF48350">
    <property type="entry name" value="GTPase activation domain, GAP"/>
    <property type="match status" value="1"/>
</dbReference>
<evidence type="ECO:0000256" key="6">
    <source>
        <dbReference type="SAM" id="MobiDB-lite"/>
    </source>
</evidence>
<dbReference type="SMART" id="SM00324">
    <property type="entry name" value="RhoGAP"/>
    <property type="match status" value="1"/>
</dbReference>
<gene>
    <name evidence="10" type="ORF">EHS25_009151</name>
</gene>
<evidence type="ECO:0008006" key="12">
    <source>
        <dbReference type="Google" id="ProtNLM"/>
    </source>
</evidence>
<evidence type="ECO:0000313" key="10">
    <source>
        <dbReference type="EMBL" id="RSH91781.1"/>
    </source>
</evidence>
<evidence type="ECO:0000256" key="1">
    <source>
        <dbReference type="ARBA" id="ARBA00022468"/>
    </source>
</evidence>
<dbReference type="FunFam" id="1.10.555.10:FF:000043">
    <property type="entry name" value="Rho GTPase activator Rga"/>
    <property type="match status" value="1"/>
</dbReference>
<dbReference type="InterPro" id="IPR046349">
    <property type="entry name" value="C1-like_sf"/>
</dbReference>
<dbReference type="Gene3D" id="3.30.60.20">
    <property type="match status" value="1"/>
</dbReference>
<dbReference type="GO" id="GO:0007165">
    <property type="term" value="P:signal transduction"/>
    <property type="evidence" value="ECO:0007669"/>
    <property type="project" value="InterPro"/>
</dbReference>
<keyword evidence="5" id="KW-0175">Coiled coil</keyword>
<comment type="caution">
    <text evidence="10">The sequence shown here is derived from an EMBL/GenBank/DDBJ whole genome shotgun (WGS) entry which is preliminary data.</text>
</comment>
<keyword evidence="4" id="KW-0440">LIM domain</keyword>
<dbReference type="OrthoDB" id="79452at2759"/>
<dbReference type="PROSITE" id="PS50238">
    <property type="entry name" value="RHOGAP"/>
    <property type="match status" value="1"/>
</dbReference>
<evidence type="ECO:0000313" key="11">
    <source>
        <dbReference type="Proteomes" id="UP000279259"/>
    </source>
</evidence>
<dbReference type="PANTHER" id="PTHR46075:SF2">
    <property type="entry name" value="RHO GTPASE ACTIVATING PROTEIN AT 5A, ISOFORM A"/>
    <property type="match status" value="1"/>
</dbReference>
<feature type="region of interest" description="Disordered" evidence="6">
    <location>
        <begin position="940"/>
        <end position="959"/>
    </location>
</feature>
<evidence type="ECO:0000256" key="3">
    <source>
        <dbReference type="ARBA" id="ARBA00022833"/>
    </source>
</evidence>
<evidence type="ECO:0000256" key="4">
    <source>
        <dbReference type="PROSITE-ProRule" id="PRU00125"/>
    </source>
</evidence>
<protein>
    <recommendedName>
        <fullName evidence="12">Rho-type gtpase-activating protein</fullName>
    </recommendedName>
</protein>
<organism evidence="10 11">
    <name type="scientific">Saitozyma podzolica</name>
    <dbReference type="NCBI Taxonomy" id="1890683"/>
    <lineage>
        <taxon>Eukaryota</taxon>
        <taxon>Fungi</taxon>
        <taxon>Dikarya</taxon>
        <taxon>Basidiomycota</taxon>
        <taxon>Agaricomycotina</taxon>
        <taxon>Tremellomycetes</taxon>
        <taxon>Tremellales</taxon>
        <taxon>Trimorphomycetaceae</taxon>
        <taxon>Saitozyma</taxon>
    </lineage>
</organism>
<evidence type="ECO:0000259" key="9">
    <source>
        <dbReference type="PROSITE" id="PS50238"/>
    </source>
</evidence>
<sequence>MTAVNAPIPVEALTSSPSVPLGLSGAPNGMVKPTTTPLGEMEASCGGCTNIIDQESGGVVVAFGTSLWHVDCFRCAKCKDRVSADTNLLLLSDGSPCFVCKQAITEEAIMTGDESYHAHCFTCRTCKRRIEELVFAKTSQGIYCMACHNERVAKSRRHAEAKRQRAARKEREKEEERRRDEGFRLQSSPVAPSPSGNNLLASPAPNGSSSPGTSPQATPNSFNSGNFTDNTSPQVGGTPVVSDEEGRHKDPAVDESMSMSIPRASSAMSNRSAENLPLPASPSASVMTARPKAIDPVDRGSSNSPHSGSPSSSAFPSAANSMSTLSTSASSRGLTIGLGVGPIERSYGGSGLDVPTSRADKRRSINPAMTFNMDVQNSTFAVEPRLAPLPPSPLRASFTDLHMEVPMRSPTSPTPAHSGGDGFPFKSGSTSQLSPSPTSADSPSSAPPPRTTSLADHLATSRSRGGLNSASEESSPENVTAPLVIPPRTPVHVADATGTTPRLHAPDLPPMSFSLSDPDFALILSNIDRSPKRAGERTPIDGFHPTIEVEDSPPASPLGDGGIIRSPAQVDILAAAKEEMPNLRSRSRSRSPSRSRLSPNGSTPQLLRTRQPSAESTHSVTSRLGADSAFASIVEAVAGAKHAGEQTVSVDLSVLVGIVAEVEELKEFTTGLKSKYTGAKRTSQQYSEGLTVAGEEYDKEVALRRELEAEVTRLRAQVHAQTARLSVISGDERRAETMRRRSHDLASSLTGLEKDISKLRAQRDMALAEVESLNTARQSIDAKAVEGVAETDAAADLGHALTSRLDTIREQYREELEPLTAQREALQREIADLRETREQFLEESTALAAKNDELVELNSQLSRQAETMQDALARARAPTIFSKRGHPSGSPSLSSLSASATLQEVPEETARVVKVTKPEPIEAAPARRFKWYKSSKGPDISTTSASISRPLAIPPDRNKMQRPSTEFGMKEHNFTQHSTMRFTRCEVCSEKMWGLQEVRCASCGIVCHSKCSEKLPKSCTGSRTGQVEVIEGPLPPSMFGKELGEQVASDKSQVPMIVTKCISAVEAVGMEYEGIYRKTGGSSQSKQITQLFERGDYDAFDLADVETFNDISSVTSVLKTYFRQLPNPLLTHALHESFVAAASIRDTGNKHTALCALLKELPKDHYNTLRALMIHLNRVTGHSGVNLMTSQNLGVVFGPTLMRSADPNREFGDMAGKALSIQWMVDNAPQVFAEAR</sequence>
<evidence type="ECO:0000256" key="5">
    <source>
        <dbReference type="SAM" id="Coils"/>
    </source>
</evidence>
<dbReference type="GO" id="GO:0046872">
    <property type="term" value="F:metal ion binding"/>
    <property type="evidence" value="ECO:0007669"/>
    <property type="project" value="UniProtKB-KW"/>
</dbReference>
<name>A0A427YL67_9TREE</name>
<dbReference type="EMBL" id="RSCD01000007">
    <property type="protein sequence ID" value="RSH91781.1"/>
    <property type="molecule type" value="Genomic_DNA"/>
</dbReference>
<dbReference type="PROSITE" id="PS50081">
    <property type="entry name" value="ZF_DAG_PE_2"/>
    <property type="match status" value="1"/>
</dbReference>
<dbReference type="Gene3D" id="2.10.110.10">
    <property type="entry name" value="Cysteine Rich Protein"/>
    <property type="match status" value="2"/>
</dbReference>
<feature type="region of interest" description="Disordered" evidence="6">
    <location>
        <begin position="577"/>
        <end position="621"/>
    </location>
</feature>
<feature type="region of interest" description="Disordered" evidence="6">
    <location>
        <begin position="155"/>
        <end position="326"/>
    </location>
</feature>
<dbReference type="SUPFAM" id="SSF57889">
    <property type="entry name" value="Cysteine-rich domain"/>
    <property type="match status" value="1"/>
</dbReference>
<dbReference type="Pfam" id="PF00130">
    <property type="entry name" value="C1_1"/>
    <property type="match status" value="1"/>
</dbReference>
<keyword evidence="11" id="KW-1185">Reference proteome</keyword>
<feature type="coiled-coil region" evidence="5">
    <location>
        <begin position="697"/>
        <end position="724"/>
    </location>
</feature>
<feature type="domain" description="LIM zinc-binding" evidence="7">
    <location>
        <begin position="95"/>
        <end position="154"/>
    </location>
</feature>
<feature type="compositionally biased region" description="Polar residues" evidence="6">
    <location>
        <begin position="600"/>
        <end position="621"/>
    </location>
</feature>
<dbReference type="CDD" id="cd00029">
    <property type="entry name" value="C1"/>
    <property type="match status" value="1"/>
</dbReference>
<feature type="compositionally biased region" description="Polar residues" evidence="6">
    <location>
        <begin position="460"/>
        <end position="478"/>
    </location>
</feature>
<dbReference type="InterPro" id="IPR001781">
    <property type="entry name" value="Znf_LIM"/>
</dbReference>
<feature type="compositionally biased region" description="Basic and acidic residues" evidence="6">
    <location>
        <begin position="161"/>
        <end position="183"/>
    </location>
</feature>
<dbReference type="Gene3D" id="1.10.555.10">
    <property type="entry name" value="Rho GTPase activation protein"/>
    <property type="match status" value="1"/>
</dbReference>
<dbReference type="AlphaFoldDB" id="A0A427YL67"/>
<reference evidence="10 11" key="1">
    <citation type="submission" date="2018-11" db="EMBL/GenBank/DDBJ databases">
        <title>Genome sequence of Saitozyma podzolica DSM 27192.</title>
        <authorList>
            <person name="Aliyu H."/>
            <person name="Gorte O."/>
            <person name="Ochsenreither K."/>
        </authorList>
    </citation>
    <scope>NUCLEOTIDE SEQUENCE [LARGE SCALE GENOMIC DNA]</scope>
    <source>
        <strain evidence="10 11">DSM 27192</strain>
    </source>
</reference>
<dbReference type="PROSITE" id="PS00478">
    <property type="entry name" value="LIM_DOMAIN_1"/>
    <property type="match status" value="1"/>
</dbReference>
<dbReference type="Pfam" id="PF00412">
    <property type="entry name" value="LIM"/>
    <property type="match status" value="2"/>
</dbReference>
<feature type="compositionally biased region" description="Low complexity" evidence="6">
    <location>
        <begin position="301"/>
        <end position="326"/>
    </location>
</feature>
<dbReference type="STRING" id="1890683.A0A427YL67"/>
<dbReference type="SMART" id="SM00132">
    <property type="entry name" value="LIM"/>
    <property type="match status" value="2"/>
</dbReference>
<feature type="coiled-coil region" evidence="5">
    <location>
        <begin position="809"/>
        <end position="874"/>
    </location>
</feature>
<feature type="compositionally biased region" description="Low complexity" evidence="6">
    <location>
        <begin position="434"/>
        <end position="444"/>
    </location>
</feature>
<dbReference type="PROSITE" id="PS00479">
    <property type="entry name" value="ZF_DAG_PE_1"/>
    <property type="match status" value="1"/>
</dbReference>
<keyword evidence="1" id="KW-0343">GTPase activation</keyword>
<dbReference type="Pfam" id="PF00620">
    <property type="entry name" value="RhoGAP"/>
    <property type="match status" value="1"/>
</dbReference>
<dbReference type="PANTHER" id="PTHR46075">
    <property type="entry name" value="CHIMERIN FAMILY MEMBER"/>
    <property type="match status" value="1"/>
</dbReference>
<keyword evidence="2 4" id="KW-0479">Metal-binding</keyword>
<accession>A0A427YL67</accession>
<dbReference type="InterPro" id="IPR002219">
    <property type="entry name" value="PKC_DAG/PE"/>
</dbReference>
<dbReference type="InterPro" id="IPR000198">
    <property type="entry name" value="RhoGAP_dom"/>
</dbReference>
<dbReference type="Proteomes" id="UP000279259">
    <property type="component" value="Unassembled WGS sequence"/>
</dbReference>
<feature type="coiled-coil region" evidence="5">
    <location>
        <begin position="749"/>
        <end position="776"/>
    </location>
</feature>